<proteinExistence type="predicted"/>
<dbReference type="EMBL" id="NMUJ01000078">
    <property type="protein sequence ID" value="OYV02539.1"/>
    <property type="molecule type" value="Genomic_DNA"/>
</dbReference>
<gene>
    <name evidence="2" type="ORF">CGW93_05010</name>
</gene>
<dbReference type="AlphaFoldDB" id="A0A257LSS7"/>
<dbReference type="SUPFAM" id="SSF51391">
    <property type="entry name" value="Thiamin phosphate synthase"/>
    <property type="match status" value="1"/>
</dbReference>
<evidence type="ECO:0000313" key="2">
    <source>
        <dbReference type="EMBL" id="OYV02539.1"/>
    </source>
</evidence>
<evidence type="ECO:0000259" key="1">
    <source>
        <dbReference type="Pfam" id="PF02581"/>
    </source>
</evidence>
<sequence length="57" mass="6190">MDIPVIVVGGINLDNVEQVLSIGIDGVAVHQALFEPPDIEQNVRRLGAKISKLRERG</sequence>
<name>A0A257LSS7_UNCW3</name>
<dbReference type="GO" id="GO:0009228">
    <property type="term" value="P:thiamine biosynthetic process"/>
    <property type="evidence" value="ECO:0007669"/>
    <property type="project" value="UniProtKB-KW"/>
</dbReference>
<dbReference type="InterPro" id="IPR036206">
    <property type="entry name" value="ThiamineP_synth_sf"/>
</dbReference>
<feature type="domain" description="Thiamine phosphate synthase/TenI" evidence="1">
    <location>
        <begin position="2"/>
        <end position="33"/>
    </location>
</feature>
<protein>
    <recommendedName>
        <fullName evidence="1">Thiamine phosphate synthase/TenI domain-containing protein</fullName>
    </recommendedName>
</protein>
<dbReference type="InterPro" id="IPR022998">
    <property type="entry name" value="ThiamineP_synth_TenI"/>
</dbReference>
<dbReference type="Pfam" id="PF02581">
    <property type="entry name" value="TMP-TENI"/>
    <property type="match status" value="1"/>
</dbReference>
<accession>A0A257LSS7</accession>
<evidence type="ECO:0000313" key="3">
    <source>
        <dbReference type="Proteomes" id="UP000216312"/>
    </source>
</evidence>
<dbReference type="Gene3D" id="3.20.20.70">
    <property type="entry name" value="Aldolase class I"/>
    <property type="match status" value="1"/>
</dbReference>
<dbReference type="InterPro" id="IPR013785">
    <property type="entry name" value="Aldolase_TIM"/>
</dbReference>
<comment type="caution">
    <text evidence="2">The sequence shown here is derived from an EMBL/GenBank/DDBJ whole genome shotgun (WGS) entry which is preliminary data.</text>
</comment>
<reference evidence="3" key="1">
    <citation type="submission" date="2017-07" db="EMBL/GenBank/DDBJ databases">
        <title>Novel pathways for hydrocarbon cycling and metabolic interdependencies in hydrothermal sediment communities.</title>
        <authorList>
            <person name="Dombrowski N."/>
            <person name="Seitz K."/>
            <person name="Teske A."/>
            <person name="Baker B."/>
        </authorList>
    </citation>
    <scope>NUCLEOTIDE SEQUENCE [LARGE SCALE GENOMIC DNA]</scope>
</reference>
<organism evidence="2 3">
    <name type="scientific">candidate division WOR-3 bacterium 4484_18</name>
    <dbReference type="NCBI Taxonomy" id="2020626"/>
    <lineage>
        <taxon>Bacteria</taxon>
        <taxon>Bacteria division WOR-3</taxon>
    </lineage>
</organism>
<dbReference type="Proteomes" id="UP000216312">
    <property type="component" value="Unassembled WGS sequence"/>
</dbReference>